<dbReference type="Proteomes" id="UP000254978">
    <property type="component" value="Unassembled WGS sequence"/>
</dbReference>
<accession>A0A378TLC7</accession>
<protein>
    <submittedName>
        <fullName evidence="2">Conserved membrane protein of uncharacterized function</fullName>
    </submittedName>
</protein>
<sequence>MASSLITVTSLTFSLTVVTLQLASQQFSPRLLRTFARDRFVQLTLAVFLSTFVYALTVLRTVRDSTDDGQAQFVPKIAVTVAYLMAVVSVVGLVLFLGHLVRQIRVETLLDTVAGDARQSIRAATGIAERDEVPAPVAPASALALTAPSTGFLGSSDADALLAAATAQDVVIEISEYPGNWLVEGTPLGRVWSRHHRPLTDDARESVHRCLKEATTIGFERTSVQDVRYGVRQLTDVAVKALSPSINDPTTGVYTLGHLSAVLCDLVDRDLDDVVRCDGDGVVRVILARPGFDLLLDLAIGQPRRYGAAETALQAAVLRLLHDVAWRTSVPAHRAGVARQLSRTRASVAQQDFDATDRQDLERLALRVEQALAGQS</sequence>
<name>A0A378TLC7_9MYCO</name>
<reference evidence="2 3" key="1">
    <citation type="submission" date="2018-06" db="EMBL/GenBank/DDBJ databases">
        <authorList>
            <consortium name="Pathogen Informatics"/>
            <person name="Doyle S."/>
        </authorList>
    </citation>
    <scope>NUCLEOTIDE SEQUENCE [LARGE SCALE GENOMIC DNA]</scope>
    <source>
        <strain evidence="2 3">NCTC10821</strain>
    </source>
</reference>
<dbReference type="EMBL" id="UGQT01000001">
    <property type="protein sequence ID" value="STZ60595.1"/>
    <property type="molecule type" value="Genomic_DNA"/>
</dbReference>
<evidence type="ECO:0000256" key="1">
    <source>
        <dbReference type="SAM" id="Phobius"/>
    </source>
</evidence>
<dbReference type="Pfam" id="PF10011">
    <property type="entry name" value="DUF2254"/>
    <property type="match status" value="1"/>
</dbReference>
<feature type="transmembrane region" description="Helical" evidence="1">
    <location>
        <begin position="39"/>
        <end position="59"/>
    </location>
</feature>
<feature type="transmembrane region" description="Helical" evidence="1">
    <location>
        <begin position="80"/>
        <end position="101"/>
    </location>
</feature>
<evidence type="ECO:0000313" key="2">
    <source>
        <dbReference type="EMBL" id="STZ60595.1"/>
    </source>
</evidence>
<organism evidence="2 3">
    <name type="scientific">Mycolicibacterium tokaiense</name>
    <dbReference type="NCBI Taxonomy" id="39695"/>
    <lineage>
        <taxon>Bacteria</taxon>
        <taxon>Bacillati</taxon>
        <taxon>Actinomycetota</taxon>
        <taxon>Actinomycetes</taxon>
        <taxon>Mycobacteriales</taxon>
        <taxon>Mycobacteriaceae</taxon>
        <taxon>Mycolicibacterium</taxon>
    </lineage>
</organism>
<keyword evidence="1" id="KW-0812">Transmembrane</keyword>
<dbReference type="InterPro" id="IPR018723">
    <property type="entry name" value="DUF2254_membrane"/>
</dbReference>
<dbReference type="AlphaFoldDB" id="A0A378TLC7"/>
<proteinExistence type="predicted"/>
<keyword evidence="3" id="KW-1185">Reference proteome</keyword>
<evidence type="ECO:0000313" key="3">
    <source>
        <dbReference type="Proteomes" id="UP000254978"/>
    </source>
</evidence>
<dbReference type="RefSeq" id="WP_237023302.1">
    <property type="nucleotide sequence ID" value="NZ_UGQT01000001.1"/>
</dbReference>
<keyword evidence="1" id="KW-1133">Transmembrane helix</keyword>
<gene>
    <name evidence="2" type="ORF">NCTC10821_04136</name>
</gene>
<keyword evidence="1" id="KW-0472">Membrane</keyword>